<dbReference type="PROSITE" id="PS50005">
    <property type="entry name" value="TPR"/>
    <property type="match status" value="3"/>
</dbReference>
<dbReference type="SUPFAM" id="SSF48452">
    <property type="entry name" value="TPR-like"/>
    <property type="match status" value="1"/>
</dbReference>
<evidence type="ECO:0000256" key="4">
    <source>
        <dbReference type="SAM" id="SignalP"/>
    </source>
</evidence>
<keyword evidence="1" id="KW-0677">Repeat</keyword>
<gene>
    <name evidence="6" type="ORF">GCM10011514_29860</name>
</gene>
<dbReference type="Pfam" id="PF06877">
    <property type="entry name" value="RraB"/>
    <property type="match status" value="1"/>
</dbReference>
<dbReference type="InterPro" id="IPR011990">
    <property type="entry name" value="TPR-like_helical_dom_sf"/>
</dbReference>
<evidence type="ECO:0000313" key="7">
    <source>
        <dbReference type="Proteomes" id="UP000609064"/>
    </source>
</evidence>
<evidence type="ECO:0000256" key="1">
    <source>
        <dbReference type="ARBA" id="ARBA00022737"/>
    </source>
</evidence>
<keyword evidence="2 3" id="KW-0802">TPR repeat</keyword>
<dbReference type="Proteomes" id="UP000609064">
    <property type="component" value="Unassembled WGS sequence"/>
</dbReference>
<dbReference type="RefSeq" id="WP_188766906.1">
    <property type="nucleotide sequence ID" value="NZ_BMKK01000005.1"/>
</dbReference>
<evidence type="ECO:0000256" key="2">
    <source>
        <dbReference type="ARBA" id="ARBA00022803"/>
    </source>
</evidence>
<accession>A0A916YW60</accession>
<keyword evidence="7" id="KW-1185">Reference proteome</keyword>
<feature type="repeat" description="TPR" evidence="3">
    <location>
        <begin position="216"/>
        <end position="249"/>
    </location>
</feature>
<dbReference type="SUPFAM" id="SSF89946">
    <property type="entry name" value="Hypothetical protein VC0424"/>
    <property type="match status" value="1"/>
</dbReference>
<dbReference type="SMART" id="SM00028">
    <property type="entry name" value="TPR"/>
    <property type="match status" value="4"/>
</dbReference>
<dbReference type="PANTHER" id="PTHR44943">
    <property type="entry name" value="CELLULOSE SYNTHASE OPERON PROTEIN C"/>
    <property type="match status" value="1"/>
</dbReference>
<keyword evidence="4" id="KW-0732">Signal</keyword>
<organism evidence="6 7">
    <name type="scientific">Emticicia aquatilis</name>
    <dbReference type="NCBI Taxonomy" id="1537369"/>
    <lineage>
        <taxon>Bacteria</taxon>
        <taxon>Pseudomonadati</taxon>
        <taxon>Bacteroidota</taxon>
        <taxon>Cytophagia</taxon>
        <taxon>Cytophagales</taxon>
        <taxon>Leadbetterellaceae</taxon>
        <taxon>Emticicia</taxon>
    </lineage>
</organism>
<dbReference type="InterPro" id="IPR009671">
    <property type="entry name" value="RraB_dom"/>
</dbReference>
<comment type="caution">
    <text evidence="6">The sequence shown here is derived from an EMBL/GenBank/DDBJ whole genome shotgun (WGS) entry which is preliminary data.</text>
</comment>
<reference evidence="6" key="1">
    <citation type="journal article" date="2014" name="Int. J. Syst. Evol. Microbiol.">
        <title>Complete genome sequence of Corynebacterium casei LMG S-19264T (=DSM 44701T), isolated from a smear-ripened cheese.</title>
        <authorList>
            <consortium name="US DOE Joint Genome Institute (JGI-PGF)"/>
            <person name="Walter F."/>
            <person name="Albersmeier A."/>
            <person name="Kalinowski J."/>
            <person name="Ruckert C."/>
        </authorList>
    </citation>
    <scope>NUCLEOTIDE SEQUENCE</scope>
    <source>
        <strain evidence="6">CGMCC 1.15958</strain>
    </source>
</reference>
<dbReference type="AlphaFoldDB" id="A0A916YW60"/>
<proteinExistence type="predicted"/>
<dbReference type="Pfam" id="PF00515">
    <property type="entry name" value="TPR_1"/>
    <property type="match status" value="1"/>
</dbReference>
<protein>
    <recommendedName>
        <fullName evidence="5">Regulator of ribonuclease activity B domain-containing protein</fullName>
    </recommendedName>
</protein>
<dbReference type="EMBL" id="BMKK01000005">
    <property type="protein sequence ID" value="GGD63870.1"/>
    <property type="molecule type" value="Genomic_DNA"/>
</dbReference>
<evidence type="ECO:0000256" key="3">
    <source>
        <dbReference type="PROSITE-ProRule" id="PRU00339"/>
    </source>
</evidence>
<name>A0A916YW60_9BACT</name>
<dbReference type="Pfam" id="PF13432">
    <property type="entry name" value="TPR_16"/>
    <property type="match status" value="1"/>
</dbReference>
<feature type="domain" description="Regulator of ribonuclease activity B" evidence="5">
    <location>
        <begin position="30"/>
        <end position="123"/>
    </location>
</feature>
<sequence>MKILLYIKCLFLVLPFAGFAQRCNHANQIQSLYSQLAANGFDTQKPIAYHYFFIDSNEQDLNQLKDVLLKQNYKYVRTTKNAGKYQLEVEKNEAHNASSATQKGKSLNELTKANNVETFDGFEIFSEETITEDDNLGTFKQQIERIPTAELYKKALELYDKNEDAKALIAFDRCIKQNINLETSYYKRANCKTALGRSQEAIADLENVLRLNPQHYEANFNLGGLYFDAKNYDKASVFYQKAVTINPKSDIGFYRLAETYQQMGMKNAALQNCQKALQINPNNEYAKKLIAALK</sequence>
<dbReference type="PROSITE" id="PS50293">
    <property type="entry name" value="TPR_REGION"/>
    <property type="match status" value="1"/>
</dbReference>
<dbReference type="PANTHER" id="PTHR44943:SF8">
    <property type="entry name" value="TPR REPEAT-CONTAINING PROTEIN MJ0263"/>
    <property type="match status" value="1"/>
</dbReference>
<dbReference type="InterPro" id="IPR019734">
    <property type="entry name" value="TPR_rpt"/>
</dbReference>
<feature type="signal peptide" evidence="4">
    <location>
        <begin position="1"/>
        <end position="20"/>
    </location>
</feature>
<evidence type="ECO:0000313" key="6">
    <source>
        <dbReference type="EMBL" id="GGD63870.1"/>
    </source>
</evidence>
<feature type="repeat" description="TPR" evidence="3">
    <location>
        <begin position="182"/>
        <end position="215"/>
    </location>
</feature>
<feature type="repeat" description="TPR" evidence="3">
    <location>
        <begin position="250"/>
        <end position="283"/>
    </location>
</feature>
<dbReference type="InterPro" id="IPR051685">
    <property type="entry name" value="Ycf3/AcsC/BcsC/TPR_MFPF"/>
</dbReference>
<feature type="chain" id="PRO_5036766135" description="Regulator of ribonuclease activity B domain-containing protein" evidence="4">
    <location>
        <begin position="21"/>
        <end position="294"/>
    </location>
</feature>
<evidence type="ECO:0000259" key="5">
    <source>
        <dbReference type="Pfam" id="PF06877"/>
    </source>
</evidence>
<dbReference type="Gene3D" id="1.25.40.10">
    <property type="entry name" value="Tetratricopeptide repeat domain"/>
    <property type="match status" value="2"/>
</dbReference>
<reference evidence="6" key="2">
    <citation type="submission" date="2020-09" db="EMBL/GenBank/DDBJ databases">
        <authorList>
            <person name="Sun Q."/>
            <person name="Zhou Y."/>
        </authorList>
    </citation>
    <scope>NUCLEOTIDE SEQUENCE</scope>
    <source>
        <strain evidence="6">CGMCC 1.15958</strain>
    </source>
</reference>
<dbReference type="InterPro" id="IPR036701">
    <property type="entry name" value="RraB-like_sf"/>
</dbReference>